<name>A0A3S1AQF6_ELYCH</name>
<dbReference type="InterPro" id="IPR011990">
    <property type="entry name" value="TPR-like_helical_dom_sf"/>
</dbReference>
<dbReference type="AlphaFoldDB" id="A0A3S1AQF6"/>
<dbReference type="EMBL" id="RQTK01001836">
    <property type="protein sequence ID" value="RUS69096.1"/>
    <property type="molecule type" value="Genomic_DNA"/>
</dbReference>
<evidence type="ECO:0000313" key="3">
    <source>
        <dbReference type="Proteomes" id="UP000271974"/>
    </source>
</evidence>
<keyword evidence="3" id="KW-1185">Reference proteome</keyword>
<feature type="compositionally biased region" description="Polar residues" evidence="1">
    <location>
        <begin position="595"/>
        <end position="611"/>
    </location>
</feature>
<gene>
    <name evidence="2" type="ORF">EGW08_023145</name>
</gene>
<evidence type="ECO:0000313" key="2">
    <source>
        <dbReference type="EMBL" id="RUS69096.1"/>
    </source>
</evidence>
<dbReference type="Proteomes" id="UP000271974">
    <property type="component" value="Unassembled WGS sequence"/>
</dbReference>
<sequence length="796" mass="89176">MTTKNISRRPCTFEMADAGDDTLSELSKTPSVFTLNVTENVTESRLKAVKDSIAEEVNILEKIQEPHEDDVTEMIQAYDLLTWLEFKVGCEDKAEEFNKKALALAGEENRAAFSLGNRAHLMWSQGDVDQTMVCLSRLAPLRQGGAQEQCTAAIQGGQAYCLLRLGGLSNLLNSLTLYEKALSTKPQSCLWVLQAGRVYKRLAHPNFLKKGEKIDKELKAKREQNARICFQNVSQQSSNPRLKAMAFSDLANMGSISRLPRRDIQHLCDEALKHDCQSPYVLLHCGKSLVWIDISKAKGLLEEASNLRPSSHVSFELGRCFFSMSKKYPCRAEYYQNEAEKSYRESVRLAPNNMPARYSLAVLLWDIGRIEEARKECMRIIATVKAQDQCYAQTLMKAYEKAAICQLELCQDKEFVANLTPPISVSSLKEGAENMLLIALEMGYNLLSQREIEIYLRPSLVSLAHISFDKKDTSSALQMISTVFHYAKQPRYSLQALDKLLDHVSDAPKDIIYVLKSYHDLRSYEKAYALLQMYTTRLGPSVISHDLHQQLALSAAYARLRFDSRHAAQIFKSLFYLCKQTRDSLRAGQTHGKPSPSSGALPQPKPSDTSASDQALDVLILHDEPRDPSALGLIFRELQQAIISVFGLNVSRNLKGCYEPGQKQKLLFKEITKAEVVLVLLGPDPMRPYFEGVLDFLPGFMEKSEDNPVPPRILIACTNDSVEVQSPVSVFPKTPFIAPVVASLKAVEQRCQDNDEALGVTSDMSEDRVSAIVGDVLSFFCCLTSIDWQPPSDMTH</sequence>
<dbReference type="SUPFAM" id="SSF48452">
    <property type="entry name" value="TPR-like"/>
    <property type="match status" value="1"/>
</dbReference>
<comment type="caution">
    <text evidence="2">The sequence shown here is derived from an EMBL/GenBank/DDBJ whole genome shotgun (WGS) entry which is preliminary data.</text>
</comment>
<dbReference type="OrthoDB" id="6078234at2759"/>
<accession>A0A3S1AQF6</accession>
<protein>
    <submittedName>
        <fullName evidence="2">Uncharacterized protein</fullName>
    </submittedName>
</protein>
<proteinExistence type="predicted"/>
<reference evidence="2 3" key="1">
    <citation type="submission" date="2019-01" db="EMBL/GenBank/DDBJ databases">
        <title>A draft genome assembly of the solar-powered sea slug Elysia chlorotica.</title>
        <authorList>
            <person name="Cai H."/>
            <person name="Li Q."/>
            <person name="Fang X."/>
            <person name="Li J."/>
            <person name="Curtis N.E."/>
            <person name="Altenburger A."/>
            <person name="Shibata T."/>
            <person name="Feng M."/>
            <person name="Maeda T."/>
            <person name="Schwartz J.A."/>
            <person name="Shigenobu S."/>
            <person name="Lundholm N."/>
            <person name="Nishiyama T."/>
            <person name="Yang H."/>
            <person name="Hasebe M."/>
            <person name="Li S."/>
            <person name="Pierce S.K."/>
            <person name="Wang J."/>
        </authorList>
    </citation>
    <scope>NUCLEOTIDE SEQUENCE [LARGE SCALE GENOMIC DNA]</scope>
    <source>
        <strain evidence="2">EC2010</strain>
        <tissue evidence="2">Whole organism of an adult</tissue>
    </source>
</reference>
<organism evidence="2 3">
    <name type="scientific">Elysia chlorotica</name>
    <name type="common">Eastern emerald elysia</name>
    <name type="synonym">Sea slug</name>
    <dbReference type="NCBI Taxonomy" id="188477"/>
    <lineage>
        <taxon>Eukaryota</taxon>
        <taxon>Metazoa</taxon>
        <taxon>Spiralia</taxon>
        <taxon>Lophotrochozoa</taxon>
        <taxon>Mollusca</taxon>
        <taxon>Gastropoda</taxon>
        <taxon>Heterobranchia</taxon>
        <taxon>Euthyneura</taxon>
        <taxon>Panpulmonata</taxon>
        <taxon>Sacoglossa</taxon>
        <taxon>Placobranchoidea</taxon>
        <taxon>Plakobranchidae</taxon>
        <taxon>Elysia</taxon>
    </lineage>
</organism>
<dbReference type="Gene3D" id="1.25.40.10">
    <property type="entry name" value="Tetratricopeptide repeat domain"/>
    <property type="match status" value="1"/>
</dbReference>
<feature type="region of interest" description="Disordered" evidence="1">
    <location>
        <begin position="586"/>
        <end position="611"/>
    </location>
</feature>
<evidence type="ECO:0000256" key="1">
    <source>
        <dbReference type="SAM" id="MobiDB-lite"/>
    </source>
</evidence>